<dbReference type="OrthoDB" id="1429832at2"/>
<dbReference type="RefSeq" id="WP_072696483.1">
    <property type="nucleotide sequence ID" value="NZ_FRDI01000003.1"/>
</dbReference>
<sequence length="198" mass="22580">MGFFSNLFKKKETKNLDQTNDNKQASVQNTDQNTVRADNNKLLTPPTMDESSDFKMVMEVHPLAGNLCIALPVEWVPFESDRFRAKNADGSVLVSVSVFSISPEQAASFSSSDYIQDQRGLFQRFVDEGGYEPYDDFHAEDTFVMQSFKVDEETQYYLHMLLQADELYLINIIIRNVGDYSLKMRTTIQAIKMSIAPC</sequence>
<reference evidence="1 2" key="1">
    <citation type="submission" date="2016-12" db="EMBL/GenBank/DDBJ databases">
        <authorList>
            <person name="Song W.-J."/>
            <person name="Kurnit D.M."/>
        </authorList>
    </citation>
    <scope>NUCLEOTIDE SEQUENCE [LARGE SCALE GENOMIC DNA]</scope>
    <source>
        <strain evidence="1 2">DSM 11393</strain>
    </source>
</reference>
<dbReference type="STRING" id="1121455.SAMN02745728_00796"/>
<keyword evidence="2" id="KW-1185">Reference proteome</keyword>
<evidence type="ECO:0000313" key="2">
    <source>
        <dbReference type="Proteomes" id="UP000186469"/>
    </source>
</evidence>
<accession>A0A1M7SDD7</accession>
<protein>
    <submittedName>
        <fullName evidence="1">Uncharacterized protein</fullName>
    </submittedName>
</protein>
<name>A0A1M7SDD7_9BACT</name>
<dbReference type="AlphaFoldDB" id="A0A1M7SDD7"/>
<dbReference type="Proteomes" id="UP000186469">
    <property type="component" value="Unassembled WGS sequence"/>
</dbReference>
<organism evidence="1 2">
    <name type="scientific">Desulfovibrio litoralis DSM 11393</name>
    <dbReference type="NCBI Taxonomy" id="1121455"/>
    <lineage>
        <taxon>Bacteria</taxon>
        <taxon>Pseudomonadati</taxon>
        <taxon>Thermodesulfobacteriota</taxon>
        <taxon>Desulfovibrionia</taxon>
        <taxon>Desulfovibrionales</taxon>
        <taxon>Desulfovibrionaceae</taxon>
        <taxon>Desulfovibrio</taxon>
    </lineage>
</organism>
<proteinExistence type="predicted"/>
<dbReference type="EMBL" id="FRDI01000003">
    <property type="protein sequence ID" value="SHN56478.1"/>
    <property type="molecule type" value="Genomic_DNA"/>
</dbReference>
<gene>
    <name evidence="1" type="ORF">SAMN02745728_00796</name>
</gene>
<evidence type="ECO:0000313" key="1">
    <source>
        <dbReference type="EMBL" id="SHN56478.1"/>
    </source>
</evidence>